<gene>
    <name evidence="1" type="ORF">FA14DRAFT_178178</name>
</gene>
<evidence type="ECO:0000313" key="1">
    <source>
        <dbReference type="EMBL" id="PWN34781.1"/>
    </source>
</evidence>
<dbReference type="Proteomes" id="UP000245771">
    <property type="component" value="Unassembled WGS sequence"/>
</dbReference>
<evidence type="ECO:0008006" key="3">
    <source>
        <dbReference type="Google" id="ProtNLM"/>
    </source>
</evidence>
<organism evidence="1 2">
    <name type="scientific">Meira miltonrushii</name>
    <dbReference type="NCBI Taxonomy" id="1280837"/>
    <lineage>
        <taxon>Eukaryota</taxon>
        <taxon>Fungi</taxon>
        <taxon>Dikarya</taxon>
        <taxon>Basidiomycota</taxon>
        <taxon>Ustilaginomycotina</taxon>
        <taxon>Exobasidiomycetes</taxon>
        <taxon>Exobasidiales</taxon>
        <taxon>Brachybasidiaceae</taxon>
        <taxon>Meira</taxon>
    </lineage>
</organism>
<dbReference type="AlphaFoldDB" id="A0A316VFK9"/>
<dbReference type="InParanoid" id="A0A316VFK9"/>
<evidence type="ECO:0000313" key="2">
    <source>
        <dbReference type="Proteomes" id="UP000245771"/>
    </source>
</evidence>
<name>A0A316VFK9_9BASI</name>
<dbReference type="RefSeq" id="XP_025355083.1">
    <property type="nucleotide sequence ID" value="XM_025500828.1"/>
</dbReference>
<keyword evidence="2" id="KW-1185">Reference proteome</keyword>
<sequence length="91" mass="10358">MTDSYDDYCDHCCEHFTSSDVASRHLHEMEVHVNVSLGFEDFILEIKRDPELSVFKCAWSSCGAVFCDSDTIKRHVLYCPSRPDGLGPAKR</sequence>
<proteinExistence type="predicted"/>
<protein>
    <recommendedName>
        <fullName evidence="3">C2H2-type domain-containing protein</fullName>
    </recommendedName>
</protein>
<reference evidence="1 2" key="1">
    <citation type="journal article" date="2018" name="Mol. Biol. Evol.">
        <title>Broad Genomic Sampling Reveals a Smut Pathogenic Ancestry of the Fungal Clade Ustilaginomycotina.</title>
        <authorList>
            <person name="Kijpornyongpan T."/>
            <person name="Mondo S.J."/>
            <person name="Barry K."/>
            <person name="Sandor L."/>
            <person name="Lee J."/>
            <person name="Lipzen A."/>
            <person name="Pangilinan J."/>
            <person name="LaButti K."/>
            <person name="Hainaut M."/>
            <person name="Henrissat B."/>
            <person name="Grigoriev I.V."/>
            <person name="Spatafora J.W."/>
            <person name="Aime M.C."/>
        </authorList>
    </citation>
    <scope>NUCLEOTIDE SEQUENCE [LARGE SCALE GENOMIC DNA]</scope>
    <source>
        <strain evidence="1 2">MCA 3882</strain>
    </source>
</reference>
<dbReference type="GeneID" id="37022609"/>
<dbReference type="EMBL" id="KZ819603">
    <property type="protein sequence ID" value="PWN34781.1"/>
    <property type="molecule type" value="Genomic_DNA"/>
</dbReference>
<accession>A0A316VFK9</accession>